<dbReference type="CDD" id="cd02440">
    <property type="entry name" value="AdoMet_MTases"/>
    <property type="match status" value="1"/>
</dbReference>
<feature type="domain" description="Ribosomal RNA adenine methylase transferase N-terminal" evidence="9">
    <location>
        <begin position="35"/>
        <end position="206"/>
    </location>
</feature>
<feature type="binding site" evidence="7 8">
    <location>
        <position position="75"/>
    </location>
    <ligand>
        <name>S-adenosyl-L-methionine</name>
        <dbReference type="ChEBI" id="CHEBI:59789"/>
    </ligand>
</feature>
<dbReference type="RefSeq" id="WP_084229720.1">
    <property type="nucleotide sequence ID" value="NZ_FWWR01000003.1"/>
</dbReference>
<comment type="similarity">
    <text evidence="7">Belongs to the class I-like SAM-binding methyltransferase superfamily. rRNA adenine N(6)-methyltransferase family. RsmA subfamily.</text>
</comment>
<evidence type="ECO:0000256" key="8">
    <source>
        <dbReference type="PROSITE-ProRule" id="PRU01026"/>
    </source>
</evidence>
<dbReference type="GO" id="GO:0005829">
    <property type="term" value="C:cytosol"/>
    <property type="evidence" value="ECO:0007669"/>
    <property type="project" value="TreeGrafter"/>
</dbReference>
<dbReference type="SMART" id="SM00650">
    <property type="entry name" value="rADc"/>
    <property type="match status" value="1"/>
</dbReference>
<dbReference type="GO" id="GO:0052908">
    <property type="term" value="F:16S rRNA (adenine(1518)-N(6)/adenine(1519)-N(6))-dimethyltransferase activity"/>
    <property type="evidence" value="ECO:0007669"/>
    <property type="project" value="UniProtKB-EC"/>
</dbReference>
<evidence type="ECO:0000256" key="3">
    <source>
        <dbReference type="ARBA" id="ARBA00022603"/>
    </source>
</evidence>
<dbReference type="NCBIfam" id="TIGR00755">
    <property type="entry name" value="ksgA"/>
    <property type="match status" value="1"/>
</dbReference>
<comment type="function">
    <text evidence="7">Specifically dimethylates two adjacent adenosines (A1518 and A1519) in the loop of a conserved hairpin near the 3'-end of 16S rRNA in the 30S particle. May play a critical role in biogenesis of 30S subunits.</text>
</comment>
<dbReference type="InterPro" id="IPR011530">
    <property type="entry name" value="rRNA_adenine_dimethylase"/>
</dbReference>
<keyword evidence="11" id="KW-1185">Reference proteome</keyword>
<protein>
    <recommendedName>
        <fullName evidence="7">Ribosomal RNA small subunit methyltransferase A</fullName>
        <ecNumber evidence="7">2.1.1.182</ecNumber>
    </recommendedName>
    <alternativeName>
        <fullName evidence="7">16S rRNA (adenine(1518)-N(6)/adenine(1519)-N(6))-dimethyltransferase</fullName>
    </alternativeName>
    <alternativeName>
        <fullName evidence="7">16S rRNA dimethyladenosine transferase</fullName>
    </alternativeName>
    <alternativeName>
        <fullName evidence="7">16S rRNA dimethylase</fullName>
    </alternativeName>
    <alternativeName>
        <fullName evidence="7">S-adenosylmethionine-6-N', N'-adenosyl(rRNA) dimethyltransferase</fullName>
    </alternativeName>
</protein>
<dbReference type="OrthoDB" id="9814755at2"/>
<dbReference type="Pfam" id="PF00398">
    <property type="entry name" value="RrnaAD"/>
    <property type="match status" value="1"/>
</dbReference>
<feature type="binding site" evidence="7 8">
    <location>
        <position position="122"/>
    </location>
    <ligand>
        <name>S-adenosyl-L-methionine</name>
        <dbReference type="ChEBI" id="CHEBI:59789"/>
    </ligand>
</feature>
<feature type="binding site" evidence="7 8">
    <location>
        <position position="28"/>
    </location>
    <ligand>
        <name>S-adenosyl-L-methionine</name>
        <dbReference type="ChEBI" id="CHEBI:59789"/>
    </ligand>
</feature>
<dbReference type="Gene3D" id="1.10.8.100">
    <property type="entry name" value="Ribosomal RNA adenine dimethylase-like, domain 2"/>
    <property type="match status" value="1"/>
</dbReference>
<dbReference type="InterPro" id="IPR020598">
    <property type="entry name" value="rRNA_Ade_methylase_Trfase_N"/>
</dbReference>
<dbReference type="SUPFAM" id="SSF53335">
    <property type="entry name" value="S-adenosyl-L-methionine-dependent methyltransferases"/>
    <property type="match status" value="1"/>
</dbReference>
<evidence type="ECO:0000313" key="11">
    <source>
        <dbReference type="Proteomes" id="UP000192368"/>
    </source>
</evidence>
<dbReference type="InterPro" id="IPR020596">
    <property type="entry name" value="rRNA_Ade_Mease_Trfase_CS"/>
</dbReference>
<dbReference type="PROSITE" id="PS01131">
    <property type="entry name" value="RRNA_A_DIMETH"/>
    <property type="match status" value="1"/>
</dbReference>
<dbReference type="AlphaFoldDB" id="A0A1W1UA37"/>
<dbReference type="FunFam" id="3.40.50.150:FF:000023">
    <property type="entry name" value="Ribosomal RNA small subunit methyltransferase A"/>
    <property type="match status" value="1"/>
</dbReference>
<evidence type="ECO:0000256" key="5">
    <source>
        <dbReference type="ARBA" id="ARBA00022691"/>
    </source>
</evidence>
<feature type="binding site" evidence="7 8">
    <location>
        <position position="54"/>
    </location>
    <ligand>
        <name>S-adenosyl-L-methionine</name>
        <dbReference type="ChEBI" id="CHEBI:59789"/>
    </ligand>
</feature>
<feature type="binding site" evidence="7 8">
    <location>
        <position position="30"/>
    </location>
    <ligand>
        <name>S-adenosyl-L-methionine</name>
        <dbReference type="ChEBI" id="CHEBI:59789"/>
    </ligand>
</feature>
<keyword evidence="4 7" id="KW-0808">Transferase</keyword>
<sequence length="280" mass="32121">MERLYKPHRVVEILDKYGFKFSKSLGQNFLIDGNIVRKIVDVSEVEGKNVLEIGPGLGTLTEELAMRAKKVLAIEIDKTLIPVHKETLNFENVKVIYDDFLKLDLGVLDEEFNGESFVVVSNLPYYVTTPILTRIIEQTKAESITVMVQKEVARRFSAKPSTKDYGSLSVFVQFYSDVRYEFDVPSTVFMPKPRVDSGVVRFKLKDDLVEIDREKMFKIVKASFSKRRKTLINSLSTYGFDISKETIENVLKISNIDSKRRAETLTPEEFIILTINFPQI</sequence>
<dbReference type="PANTHER" id="PTHR11727">
    <property type="entry name" value="DIMETHYLADENOSINE TRANSFERASE"/>
    <property type="match status" value="1"/>
</dbReference>
<dbReference type="InterPro" id="IPR001737">
    <property type="entry name" value="KsgA/Erm"/>
</dbReference>
<evidence type="ECO:0000256" key="4">
    <source>
        <dbReference type="ARBA" id="ARBA00022679"/>
    </source>
</evidence>
<dbReference type="Gene3D" id="3.40.50.150">
    <property type="entry name" value="Vaccinia Virus protein VP39"/>
    <property type="match status" value="1"/>
</dbReference>
<evidence type="ECO:0000313" key="10">
    <source>
        <dbReference type="EMBL" id="SMB77968.1"/>
    </source>
</evidence>
<name>A0A1W1UA37_PEPAS</name>
<dbReference type="STRING" id="573058.SAMN00017477_0011"/>
<keyword evidence="6 7" id="KW-0694">RNA-binding</keyword>
<dbReference type="PROSITE" id="PS51689">
    <property type="entry name" value="SAM_RNA_A_N6_MT"/>
    <property type="match status" value="1"/>
</dbReference>
<dbReference type="EC" id="2.1.1.182" evidence="7"/>
<evidence type="ECO:0000259" key="9">
    <source>
        <dbReference type="SMART" id="SM00650"/>
    </source>
</evidence>
<gene>
    <name evidence="7" type="primary">rsmA</name>
    <name evidence="7" type="synonym">ksgA</name>
    <name evidence="10" type="ORF">SAMN00017477_0011</name>
</gene>
<dbReference type="EMBL" id="FWWR01000003">
    <property type="protein sequence ID" value="SMB77968.1"/>
    <property type="molecule type" value="Genomic_DNA"/>
</dbReference>
<dbReference type="PANTHER" id="PTHR11727:SF7">
    <property type="entry name" value="DIMETHYLADENOSINE TRANSFERASE-RELATED"/>
    <property type="match status" value="1"/>
</dbReference>
<comment type="subcellular location">
    <subcellularLocation>
        <location evidence="7">Cytoplasm</location>
    </subcellularLocation>
</comment>
<evidence type="ECO:0000256" key="2">
    <source>
        <dbReference type="ARBA" id="ARBA00022552"/>
    </source>
</evidence>
<proteinExistence type="inferred from homology"/>
<evidence type="ECO:0000256" key="6">
    <source>
        <dbReference type="ARBA" id="ARBA00022884"/>
    </source>
</evidence>
<reference evidence="11" key="1">
    <citation type="submission" date="2017-04" db="EMBL/GenBank/DDBJ databases">
        <authorList>
            <person name="Varghese N."/>
            <person name="Submissions S."/>
        </authorList>
    </citation>
    <scope>NUCLEOTIDE SEQUENCE [LARGE SCALE GENOMIC DNA]</scope>
    <source>
        <strain evidence="11">DSM 20463</strain>
    </source>
</reference>
<comment type="catalytic activity">
    <reaction evidence="7">
        <text>adenosine(1518)/adenosine(1519) in 16S rRNA + 4 S-adenosyl-L-methionine = N(6)-dimethyladenosine(1518)/N(6)-dimethyladenosine(1519) in 16S rRNA + 4 S-adenosyl-L-homocysteine + 4 H(+)</text>
        <dbReference type="Rhea" id="RHEA:19609"/>
        <dbReference type="Rhea" id="RHEA-COMP:10232"/>
        <dbReference type="Rhea" id="RHEA-COMP:10233"/>
        <dbReference type="ChEBI" id="CHEBI:15378"/>
        <dbReference type="ChEBI" id="CHEBI:57856"/>
        <dbReference type="ChEBI" id="CHEBI:59789"/>
        <dbReference type="ChEBI" id="CHEBI:74411"/>
        <dbReference type="ChEBI" id="CHEBI:74493"/>
        <dbReference type="EC" id="2.1.1.182"/>
    </reaction>
</comment>
<organism evidence="10 11">
    <name type="scientific">Peptoniphilus asaccharolyticus DSM 20463</name>
    <dbReference type="NCBI Taxonomy" id="573058"/>
    <lineage>
        <taxon>Bacteria</taxon>
        <taxon>Bacillati</taxon>
        <taxon>Bacillota</taxon>
        <taxon>Tissierellia</taxon>
        <taxon>Tissierellales</taxon>
        <taxon>Peptoniphilaceae</taxon>
        <taxon>Peptoniphilus</taxon>
    </lineage>
</organism>
<keyword evidence="1 7" id="KW-0963">Cytoplasm</keyword>
<keyword evidence="5 7" id="KW-0949">S-adenosyl-L-methionine</keyword>
<dbReference type="Proteomes" id="UP000192368">
    <property type="component" value="Unassembled WGS sequence"/>
</dbReference>
<evidence type="ECO:0000256" key="1">
    <source>
        <dbReference type="ARBA" id="ARBA00022490"/>
    </source>
</evidence>
<dbReference type="GO" id="GO:0003723">
    <property type="term" value="F:RNA binding"/>
    <property type="evidence" value="ECO:0007669"/>
    <property type="project" value="UniProtKB-UniRule"/>
</dbReference>
<dbReference type="InterPro" id="IPR029063">
    <property type="entry name" value="SAM-dependent_MTases_sf"/>
</dbReference>
<keyword evidence="3 7" id="KW-0489">Methyltransferase</keyword>
<dbReference type="InterPro" id="IPR023165">
    <property type="entry name" value="rRNA_Ade_diMease-like_C"/>
</dbReference>
<keyword evidence="2 7" id="KW-0698">rRNA processing</keyword>
<feature type="binding site" evidence="7 8">
    <location>
        <position position="99"/>
    </location>
    <ligand>
        <name>S-adenosyl-L-methionine</name>
        <dbReference type="ChEBI" id="CHEBI:59789"/>
    </ligand>
</feature>
<dbReference type="HAMAP" id="MF_00607">
    <property type="entry name" value="16SrRNA_methyltr_A"/>
    <property type="match status" value="1"/>
</dbReference>
<evidence type="ECO:0000256" key="7">
    <source>
        <dbReference type="HAMAP-Rule" id="MF_00607"/>
    </source>
</evidence>
<accession>A0A1W1UA37</accession>